<gene>
    <name evidence="10" type="ORF">EX30DRAFT_302520</name>
</gene>
<dbReference type="Proteomes" id="UP000298138">
    <property type="component" value="Unassembled WGS sequence"/>
</dbReference>
<feature type="region of interest" description="Disordered" evidence="8">
    <location>
        <begin position="1"/>
        <end position="63"/>
    </location>
</feature>
<feature type="domain" description="C2H2-type" evidence="9">
    <location>
        <begin position="139"/>
        <end position="169"/>
    </location>
</feature>
<dbReference type="InterPro" id="IPR043359">
    <property type="entry name" value="GLI-like"/>
</dbReference>
<dbReference type="STRING" id="341454.A0A4V3SJG2"/>
<dbReference type="PROSITE" id="PS50157">
    <property type="entry name" value="ZINC_FINGER_C2H2_2"/>
    <property type="match status" value="3"/>
</dbReference>
<dbReference type="GO" id="GO:0008270">
    <property type="term" value="F:zinc ion binding"/>
    <property type="evidence" value="ECO:0007669"/>
    <property type="project" value="UniProtKB-KW"/>
</dbReference>
<keyword evidence="3" id="KW-0677">Repeat</keyword>
<dbReference type="Gene3D" id="3.30.160.60">
    <property type="entry name" value="Classic Zinc Finger"/>
    <property type="match status" value="3"/>
</dbReference>
<keyword evidence="11" id="KW-1185">Reference proteome</keyword>
<evidence type="ECO:0000256" key="6">
    <source>
        <dbReference type="ARBA" id="ARBA00023242"/>
    </source>
</evidence>
<keyword evidence="5" id="KW-0862">Zinc</keyword>
<feature type="compositionally biased region" description="Polar residues" evidence="8">
    <location>
        <begin position="184"/>
        <end position="195"/>
    </location>
</feature>
<evidence type="ECO:0000313" key="11">
    <source>
        <dbReference type="Proteomes" id="UP000298138"/>
    </source>
</evidence>
<evidence type="ECO:0000313" key="10">
    <source>
        <dbReference type="EMBL" id="TGZ83885.1"/>
    </source>
</evidence>
<dbReference type="InterPro" id="IPR013087">
    <property type="entry name" value="Znf_C2H2_type"/>
</dbReference>
<dbReference type="GO" id="GO:0000978">
    <property type="term" value="F:RNA polymerase II cis-regulatory region sequence-specific DNA binding"/>
    <property type="evidence" value="ECO:0007669"/>
    <property type="project" value="TreeGrafter"/>
</dbReference>
<evidence type="ECO:0000259" key="9">
    <source>
        <dbReference type="PROSITE" id="PS50157"/>
    </source>
</evidence>
<accession>A0A4V3SJG2</accession>
<evidence type="ECO:0000256" key="2">
    <source>
        <dbReference type="ARBA" id="ARBA00022723"/>
    </source>
</evidence>
<organism evidence="10 11">
    <name type="scientific">Ascodesmis nigricans</name>
    <dbReference type="NCBI Taxonomy" id="341454"/>
    <lineage>
        <taxon>Eukaryota</taxon>
        <taxon>Fungi</taxon>
        <taxon>Dikarya</taxon>
        <taxon>Ascomycota</taxon>
        <taxon>Pezizomycotina</taxon>
        <taxon>Pezizomycetes</taxon>
        <taxon>Pezizales</taxon>
        <taxon>Ascodesmidaceae</taxon>
        <taxon>Ascodesmis</taxon>
    </lineage>
</organism>
<dbReference type="PANTHER" id="PTHR45718:SF4">
    <property type="entry name" value="TRANSCRIPTIONAL ACTIVATOR CUBITUS INTERRUPTUS"/>
    <property type="match status" value="1"/>
</dbReference>
<protein>
    <recommendedName>
        <fullName evidence="9">C2H2-type domain-containing protein</fullName>
    </recommendedName>
</protein>
<dbReference type="GO" id="GO:0005634">
    <property type="term" value="C:nucleus"/>
    <property type="evidence" value="ECO:0007669"/>
    <property type="project" value="UniProtKB-SubCell"/>
</dbReference>
<feature type="domain" description="C2H2-type" evidence="9">
    <location>
        <begin position="73"/>
        <end position="103"/>
    </location>
</feature>
<evidence type="ECO:0000256" key="7">
    <source>
        <dbReference type="PROSITE-ProRule" id="PRU00042"/>
    </source>
</evidence>
<keyword evidence="6" id="KW-0539">Nucleus</keyword>
<dbReference type="Pfam" id="PF23561">
    <property type="entry name" value="zf-C2H2_15"/>
    <property type="match status" value="1"/>
</dbReference>
<dbReference type="GO" id="GO:0000981">
    <property type="term" value="F:DNA-binding transcription factor activity, RNA polymerase II-specific"/>
    <property type="evidence" value="ECO:0007669"/>
    <property type="project" value="TreeGrafter"/>
</dbReference>
<dbReference type="PROSITE" id="PS00028">
    <property type="entry name" value="ZINC_FINGER_C2H2_1"/>
    <property type="match status" value="2"/>
</dbReference>
<dbReference type="InParanoid" id="A0A4V3SJG2"/>
<evidence type="ECO:0000256" key="4">
    <source>
        <dbReference type="ARBA" id="ARBA00022771"/>
    </source>
</evidence>
<evidence type="ECO:0000256" key="5">
    <source>
        <dbReference type="ARBA" id="ARBA00022833"/>
    </source>
</evidence>
<name>A0A4V3SJG2_9PEZI</name>
<dbReference type="SUPFAM" id="SSF57667">
    <property type="entry name" value="beta-beta-alpha zinc fingers"/>
    <property type="match status" value="2"/>
</dbReference>
<dbReference type="InterPro" id="IPR036236">
    <property type="entry name" value="Znf_C2H2_sf"/>
</dbReference>
<feature type="domain" description="C2H2-type" evidence="9">
    <location>
        <begin position="106"/>
        <end position="138"/>
    </location>
</feature>
<evidence type="ECO:0000256" key="3">
    <source>
        <dbReference type="ARBA" id="ARBA00022737"/>
    </source>
</evidence>
<evidence type="ECO:0000256" key="1">
    <source>
        <dbReference type="ARBA" id="ARBA00004123"/>
    </source>
</evidence>
<sequence length="297" mass="33381">MSTVSSPLSTYSSTATSSPSGSPPPTLKRAASVAFSSHPPSPSASDISSDTSGSVPGSPGLDAHDEEHAEQITVCRWDGCGRDLGDMDHLVKHIHDDHIGTRKATYACQWDDCTRKGMAHASGYALRAHMRSHTKEKPFYCSLPECDRSFTRSDALAKHMRTVHETEALRPSDPIPKSHPNHPLNHNITQSQSYDSDAAETHPSTYPDPFRPAGVRDPRDDELTAEEEAMDHQMLYTLLRKRLSWAEMEKEDLEVTLRGLERRRREAWIKKEMLLDQVLERELGKEEARKVTLDWEE</sequence>
<dbReference type="OrthoDB" id="3214149at2759"/>
<dbReference type="Pfam" id="PF00096">
    <property type="entry name" value="zf-C2H2"/>
    <property type="match status" value="1"/>
</dbReference>
<keyword evidence="4 7" id="KW-0863">Zinc-finger</keyword>
<dbReference type="InterPro" id="IPR056436">
    <property type="entry name" value="Znf-C2H2_ZIC1-5/GLI1-3-like"/>
</dbReference>
<reference evidence="10 11" key="1">
    <citation type="submission" date="2019-04" db="EMBL/GenBank/DDBJ databases">
        <title>Comparative genomics and transcriptomics to analyze fruiting body development in filamentous ascomycetes.</title>
        <authorList>
            <consortium name="DOE Joint Genome Institute"/>
            <person name="Lutkenhaus R."/>
            <person name="Traeger S."/>
            <person name="Breuer J."/>
            <person name="Kuo A."/>
            <person name="Lipzen A."/>
            <person name="Pangilinan J."/>
            <person name="Dilworth D."/>
            <person name="Sandor L."/>
            <person name="Poggeler S."/>
            <person name="Barry K."/>
            <person name="Grigoriev I.V."/>
            <person name="Nowrousian M."/>
        </authorList>
    </citation>
    <scope>NUCLEOTIDE SEQUENCE [LARGE SCALE GENOMIC DNA]</scope>
    <source>
        <strain evidence="10 11">CBS 389.68</strain>
    </source>
</reference>
<dbReference type="EMBL" id="ML220113">
    <property type="protein sequence ID" value="TGZ83885.1"/>
    <property type="molecule type" value="Genomic_DNA"/>
</dbReference>
<feature type="compositionally biased region" description="Low complexity" evidence="8">
    <location>
        <begin position="1"/>
        <end position="20"/>
    </location>
</feature>
<comment type="subcellular location">
    <subcellularLocation>
        <location evidence="1">Nucleus</location>
    </subcellularLocation>
</comment>
<dbReference type="SMART" id="SM00355">
    <property type="entry name" value="ZnF_C2H2"/>
    <property type="match status" value="3"/>
</dbReference>
<proteinExistence type="predicted"/>
<keyword evidence="2" id="KW-0479">Metal-binding</keyword>
<feature type="region of interest" description="Disordered" evidence="8">
    <location>
        <begin position="166"/>
        <end position="223"/>
    </location>
</feature>
<dbReference type="AlphaFoldDB" id="A0A4V3SJG2"/>
<dbReference type="PANTHER" id="PTHR45718">
    <property type="entry name" value="TRANSCRIPTIONAL ACTIVATOR CUBITUS INTERRUPTUS"/>
    <property type="match status" value="1"/>
</dbReference>
<feature type="compositionally biased region" description="Low complexity" evidence="8">
    <location>
        <begin position="30"/>
        <end position="56"/>
    </location>
</feature>
<dbReference type="FunFam" id="3.30.160.60:FF:000201">
    <property type="entry name" value="C2H2 finger domain protein (Gli3)"/>
    <property type="match status" value="1"/>
</dbReference>
<evidence type="ECO:0000256" key="8">
    <source>
        <dbReference type="SAM" id="MobiDB-lite"/>
    </source>
</evidence>